<evidence type="ECO:0000313" key="3">
    <source>
        <dbReference type="Proteomes" id="UP001267426"/>
    </source>
</evidence>
<sequence>MTLRPTLRPARLGALALLCALAAPASAQDASAQDADGVRAAVDQLFDGMRAADTTAIRAVLHPEARLFTAAGGAEALVPTGIGSFLAAVADAPVPFDERVGKVEVRTDGALATAWMPYRFYAGDRFSHCGVNAVQLVYADSPGGAGWRIVQVIDTRRTEGCE</sequence>
<dbReference type="InterPro" id="IPR032710">
    <property type="entry name" value="NTF2-like_dom_sf"/>
</dbReference>
<evidence type="ECO:0000256" key="1">
    <source>
        <dbReference type="SAM" id="SignalP"/>
    </source>
</evidence>
<proteinExistence type="predicted"/>
<dbReference type="EMBL" id="JAVRHT010000018">
    <property type="protein sequence ID" value="MDT0631873.1"/>
    <property type="molecule type" value="Genomic_DNA"/>
</dbReference>
<accession>A0ABU3BRG2</accession>
<name>A0ABU3BRG2_9BACT</name>
<dbReference type="RefSeq" id="WP_311663273.1">
    <property type="nucleotide sequence ID" value="NZ_JAVRHT010000018.1"/>
</dbReference>
<dbReference type="SUPFAM" id="SSF54427">
    <property type="entry name" value="NTF2-like"/>
    <property type="match status" value="1"/>
</dbReference>
<feature type="signal peptide" evidence="1">
    <location>
        <begin position="1"/>
        <end position="27"/>
    </location>
</feature>
<dbReference type="Pfam" id="PF12893">
    <property type="entry name" value="Lumazine_bd_2"/>
    <property type="match status" value="1"/>
</dbReference>
<gene>
    <name evidence="2" type="ORF">RM540_08965</name>
</gene>
<dbReference type="Gene3D" id="3.10.450.50">
    <property type="match status" value="1"/>
</dbReference>
<organism evidence="2 3">
    <name type="scientific">Rubrivirga litoralis</name>
    <dbReference type="NCBI Taxonomy" id="3075598"/>
    <lineage>
        <taxon>Bacteria</taxon>
        <taxon>Pseudomonadati</taxon>
        <taxon>Rhodothermota</taxon>
        <taxon>Rhodothermia</taxon>
        <taxon>Rhodothermales</taxon>
        <taxon>Rubricoccaceae</taxon>
        <taxon>Rubrivirga</taxon>
    </lineage>
</organism>
<comment type="caution">
    <text evidence="2">The sequence shown here is derived from an EMBL/GenBank/DDBJ whole genome shotgun (WGS) entry which is preliminary data.</text>
</comment>
<keyword evidence="1" id="KW-0732">Signal</keyword>
<keyword evidence="3" id="KW-1185">Reference proteome</keyword>
<feature type="chain" id="PRO_5047179627" evidence="1">
    <location>
        <begin position="28"/>
        <end position="162"/>
    </location>
</feature>
<protein>
    <submittedName>
        <fullName evidence="2">Nuclear transport factor 2 family protein</fullName>
    </submittedName>
</protein>
<dbReference type="Proteomes" id="UP001267426">
    <property type="component" value="Unassembled WGS sequence"/>
</dbReference>
<evidence type="ECO:0000313" key="2">
    <source>
        <dbReference type="EMBL" id="MDT0631873.1"/>
    </source>
</evidence>
<dbReference type="InterPro" id="IPR039437">
    <property type="entry name" value="FrzH/put_lumazine-bd"/>
</dbReference>
<reference evidence="2 3" key="1">
    <citation type="submission" date="2023-09" db="EMBL/GenBank/DDBJ databases">
        <authorList>
            <person name="Rey-Velasco X."/>
        </authorList>
    </citation>
    <scope>NUCLEOTIDE SEQUENCE [LARGE SCALE GENOMIC DNA]</scope>
    <source>
        <strain evidence="2 3">F394</strain>
    </source>
</reference>